<dbReference type="Proteomes" id="UP000290439">
    <property type="component" value="Chromosome"/>
</dbReference>
<proteinExistence type="predicted"/>
<dbReference type="RefSeq" id="WP_197731499.1">
    <property type="nucleotide sequence ID" value="NZ_LR215973.1"/>
</dbReference>
<dbReference type="AlphaFoldDB" id="A0A4U8W826"/>
<evidence type="ECO:0000313" key="2">
    <source>
        <dbReference type="Proteomes" id="UP000290439"/>
    </source>
</evidence>
<protein>
    <submittedName>
        <fullName evidence="1">Putative arabinose transporter</fullName>
    </submittedName>
</protein>
<name>A0A4U8W826_9NOCA</name>
<sequence length="71" mass="7414">MRVHGVKPGAARRAWYSASVRVKTWMIKAAPAAVEAASALWAAIFNLAIGRGALAGGLVVATRRSEPIALT</sequence>
<evidence type="ECO:0000313" key="1">
    <source>
        <dbReference type="EMBL" id="VFA97798.1"/>
    </source>
</evidence>
<reference evidence="1 2" key="1">
    <citation type="submission" date="2019-02" db="EMBL/GenBank/DDBJ databases">
        <authorList>
            <consortium name="Pathogen Informatics"/>
        </authorList>
    </citation>
    <scope>NUCLEOTIDE SEQUENCE [LARGE SCALE GENOMIC DNA]</scope>
    <source>
        <strain evidence="1 2">3012STDY6756504</strain>
    </source>
</reference>
<gene>
    <name evidence="1" type="ORF">NCTC10797_01563</name>
</gene>
<organism evidence="1 2">
    <name type="scientific">Nocardia cyriacigeorgica</name>
    <dbReference type="NCBI Taxonomy" id="135487"/>
    <lineage>
        <taxon>Bacteria</taxon>
        <taxon>Bacillati</taxon>
        <taxon>Actinomycetota</taxon>
        <taxon>Actinomycetes</taxon>
        <taxon>Mycobacteriales</taxon>
        <taxon>Nocardiaceae</taxon>
        <taxon>Nocardia</taxon>
    </lineage>
</organism>
<accession>A0A4U8W826</accession>
<dbReference type="EMBL" id="LR215973">
    <property type="protein sequence ID" value="VFA97798.1"/>
    <property type="molecule type" value="Genomic_DNA"/>
</dbReference>